<dbReference type="PANTHER" id="PTHR42939:SF1">
    <property type="entry name" value="ABC TRANSPORTER ATP-BINDING PROTEIN ALBC-RELATED"/>
    <property type="match status" value="1"/>
</dbReference>
<dbReference type="KEGG" id="xcl:G4Z02_08130"/>
<reference evidence="5 6" key="1">
    <citation type="submission" date="2020-02" db="EMBL/GenBank/DDBJ databases">
        <authorList>
            <person name="Zheng R.K."/>
            <person name="Sun C.M."/>
        </authorList>
    </citation>
    <scope>NUCLEOTIDE SEQUENCE [LARGE SCALE GENOMIC DNA]</scope>
    <source>
        <strain evidence="6">zrk13</strain>
    </source>
</reference>
<accession>A0A7L7KTS6</accession>
<dbReference type="EMBL" id="CP048914">
    <property type="protein sequence ID" value="QMS85712.1"/>
    <property type="molecule type" value="Genomic_DNA"/>
</dbReference>
<dbReference type="InterPro" id="IPR003439">
    <property type="entry name" value="ABC_transporter-like_ATP-bd"/>
</dbReference>
<dbReference type="GO" id="GO:0016887">
    <property type="term" value="F:ATP hydrolysis activity"/>
    <property type="evidence" value="ECO:0007669"/>
    <property type="project" value="InterPro"/>
</dbReference>
<dbReference type="PANTHER" id="PTHR42939">
    <property type="entry name" value="ABC TRANSPORTER ATP-BINDING PROTEIN ALBC-RELATED"/>
    <property type="match status" value="1"/>
</dbReference>
<protein>
    <submittedName>
        <fullName evidence="5">ATP-binding cassette domain-containing protein</fullName>
    </submittedName>
</protein>
<dbReference type="InterPro" id="IPR003593">
    <property type="entry name" value="AAA+_ATPase"/>
</dbReference>
<dbReference type="SUPFAM" id="SSF52540">
    <property type="entry name" value="P-loop containing nucleoside triphosphate hydrolases"/>
    <property type="match status" value="1"/>
</dbReference>
<evidence type="ECO:0000256" key="2">
    <source>
        <dbReference type="ARBA" id="ARBA00022741"/>
    </source>
</evidence>
<proteinExistence type="predicted"/>
<feature type="domain" description="AAA+ ATPase" evidence="4">
    <location>
        <begin position="24"/>
        <end position="178"/>
    </location>
</feature>
<evidence type="ECO:0000256" key="1">
    <source>
        <dbReference type="ARBA" id="ARBA00022448"/>
    </source>
</evidence>
<dbReference type="RefSeq" id="WP_258877517.1">
    <property type="nucleotide sequence ID" value="NZ_CP048914.1"/>
</dbReference>
<keyword evidence="6" id="KW-1185">Reference proteome</keyword>
<dbReference type="Gene3D" id="3.40.50.300">
    <property type="entry name" value="P-loop containing nucleotide triphosphate hydrolases"/>
    <property type="match status" value="1"/>
</dbReference>
<dbReference type="SMART" id="SM00382">
    <property type="entry name" value="AAA"/>
    <property type="match status" value="1"/>
</dbReference>
<dbReference type="GO" id="GO:0005524">
    <property type="term" value="F:ATP binding"/>
    <property type="evidence" value="ECO:0007669"/>
    <property type="project" value="UniProtKB-KW"/>
</dbReference>
<dbReference type="InterPro" id="IPR051782">
    <property type="entry name" value="ABC_Transporter_VariousFunc"/>
</dbReference>
<keyword evidence="2" id="KW-0547">Nucleotide-binding</keyword>
<dbReference type="Pfam" id="PF00005">
    <property type="entry name" value="ABC_tran"/>
    <property type="match status" value="1"/>
</dbReference>
<name>A0A7L7KTS6_9MOLU</name>
<dbReference type="InterPro" id="IPR027417">
    <property type="entry name" value="P-loop_NTPase"/>
</dbReference>
<gene>
    <name evidence="5" type="ORF">G4Z02_08130</name>
</gene>
<evidence type="ECO:0000259" key="4">
    <source>
        <dbReference type="SMART" id="SM00382"/>
    </source>
</evidence>
<evidence type="ECO:0000256" key="3">
    <source>
        <dbReference type="ARBA" id="ARBA00022840"/>
    </source>
</evidence>
<evidence type="ECO:0000313" key="6">
    <source>
        <dbReference type="Proteomes" id="UP000514720"/>
    </source>
</evidence>
<sequence length="178" mass="20049">MIQIKDVVKSYKHVQLVYPQITIDKRITLLVGANGSGKSTLFKALLGLVEYHGTITTNETFSYAPEHPQFPKDCTVEVFLDAICDSPYNELLHDFGLDHKRHAIISQLSKGMQGKLNIIQAYCHNKTTMLLDEPTEGLDIQGLQQLKTILKETTKNVIISTHNSDYFMDIAMGVIRLD</sequence>
<organism evidence="5 6">
    <name type="scientific">Candidatus Xianfuyuplasma coldseepsis</name>
    <dbReference type="NCBI Taxonomy" id="2782163"/>
    <lineage>
        <taxon>Bacteria</taxon>
        <taxon>Bacillati</taxon>
        <taxon>Mycoplasmatota</taxon>
        <taxon>Mollicutes</taxon>
        <taxon>Candidatus Izemoplasmatales</taxon>
        <taxon>Candidatus Izemoplasmataceae</taxon>
        <taxon>Candidatus Xianfuyuplasma</taxon>
    </lineage>
</organism>
<evidence type="ECO:0000313" key="5">
    <source>
        <dbReference type="EMBL" id="QMS85712.1"/>
    </source>
</evidence>
<dbReference type="Proteomes" id="UP000514720">
    <property type="component" value="Chromosome"/>
</dbReference>
<keyword evidence="3 5" id="KW-0067">ATP-binding</keyword>
<dbReference type="AlphaFoldDB" id="A0A7L7KTS6"/>
<keyword evidence="1" id="KW-0813">Transport</keyword>